<dbReference type="PANTHER" id="PTHR42354">
    <property type="entry name" value="C2H2-TYPE DOMAIN-CONTAINING PROTEIN"/>
    <property type="match status" value="1"/>
</dbReference>
<gene>
    <name evidence="3" type="ORF">CC78DRAFT_490369</name>
</gene>
<feature type="transmembrane region" description="Helical" evidence="2">
    <location>
        <begin position="16"/>
        <end position="36"/>
    </location>
</feature>
<feature type="region of interest" description="Disordered" evidence="1">
    <location>
        <begin position="64"/>
        <end position="85"/>
    </location>
</feature>
<dbReference type="PANTHER" id="PTHR42354:SF1">
    <property type="entry name" value="C2H2-TYPE DOMAIN-CONTAINING PROTEIN"/>
    <property type="match status" value="1"/>
</dbReference>
<sequence length="365" mass="41250">MNYANMIEEKNLKKTFIIATLCSTLIGTFTSSMGLWDRVNEKRKQNKKDSKQDDEIKKLREAVEKSEKRANEREEQLRRRDEVGESFERSGAMIQRQYDEGYGRLGRRFAMGDAITENQLQAQVITLQQTVISVLQDALYNGRTLTRADMAKLVAASNSAREGSLDALRQQQYRLGGLEGPSLRALPPNRASSIISDASSFDTLYCRYALDLQHIPNKPLSAIFALGGDCRCPCCSLRLDVTADDFWQIGKRTPLLVNSNGYEKAVLETREFHLGQRFVIKCHTSSGEFACVLCNQNREVDAICRTVEALVKHVGKFHGAEELERDFDLPEARIPAGPPLKMLPPPRVPSPPQVREVKEVRQYVR</sequence>
<comment type="caution">
    <text evidence="3">The sequence shown here is derived from an EMBL/GenBank/DDBJ whole genome shotgun (WGS) entry which is preliminary data.</text>
</comment>
<protein>
    <submittedName>
        <fullName evidence="3">Uncharacterized protein</fullName>
    </submittedName>
</protein>
<keyword evidence="2" id="KW-0472">Membrane</keyword>
<dbReference type="EMBL" id="ML986591">
    <property type="protein sequence ID" value="KAF2267470.1"/>
    <property type="molecule type" value="Genomic_DNA"/>
</dbReference>
<evidence type="ECO:0000256" key="1">
    <source>
        <dbReference type="SAM" id="MobiDB-lite"/>
    </source>
</evidence>
<organism evidence="3 4">
    <name type="scientific">Lojkania enalia</name>
    <dbReference type="NCBI Taxonomy" id="147567"/>
    <lineage>
        <taxon>Eukaryota</taxon>
        <taxon>Fungi</taxon>
        <taxon>Dikarya</taxon>
        <taxon>Ascomycota</taxon>
        <taxon>Pezizomycotina</taxon>
        <taxon>Dothideomycetes</taxon>
        <taxon>Pleosporomycetidae</taxon>
        <taxon>Pleosporales</taxon>
        <taxon>Pleosporales incertae sedis</taxon>
        <taxon>Lojkania</taxon>
    </lineage>
</organism>
<accession>A0A9P4KF43</accession>
<dbReference type="Proteomes" id="UP000800093">
    <property type="component" value="Unassembled WGS sequence"/>
</dbReference>
<reference evidence="4" key="1">
    <citation type="journal article" date="2020" name="Stud. Mycol.">
        <title>101 Dothideomycetes genomes: A test case for predicting lifestyles and emergence of pathogens.</title>
        <authorList>
            <person name="Haridas S."/>
            <person name="Albert R."/>
            <person name="Binder M."/>
            <person name="Bloem J."/>
            <person name="LaButti K."/>
            <person name="Salamov A."/>
            <person name="Andreopoulos B."/>
            <person name="Baker S."/>
            <person name="Barry K."/>
            <person name="Bills G."/>
            <person name="Bluhm B."/>
            <person name="Cannon C."/>
            <person name="Castanera R."/>
            <person name="Culley D."/>
            <person name="Daum C."/>
            <person name="Ezra D."/>
            <person name="Gonzalez J."/>
            <person name="Henrissat B."/>
            <person name="Kuo A."/>
            <person name="Liang C."/>
            <person name="Lipzen A."/>
            <person name="Lutzoni F."/>
            <person name="Magnuson J."/>
            <person name="Mondo S."/>
            <person name="Nolan M."/>
            <person name="Ohm R."/>
            <person name="Pangilinan J."/>
            <person name="Park H.-J."/>
            <person name="Ramirez L."/>
            <person name="Alfaro M."/>
            <person name="Sun H."/>
            <person name="Tritt A."/>
            <person name="Yoshinaga Y."/>
            <person name="Zwiers L.-H."/>
            <person name="Turgeon B."/>
            <person name="Goodwin S."/>
            <person name="Spatafora J."/>
            <person name="Crous P."/>
            <person name="Grigoriev I."/>
        </authorList>
    </citation>
    <scope>NUCLEOTIDE SEQUENCE [LARGE SCALE GENOMIC DNA]</scope>
    <source>
        <strain evidence="4">CBS 304.66</strain>
    </source>
</reference>
<evidence type="ECO:0000256" key="2">
    <source>
        <dbReference type="SAM" id="Phobius"/>
    </source>
</evidence>
<evidence type="ECO:0000313" key="4">
    <source>
        <dbReference type="Proteomes" id="UP000800093"/>
    </source>
</evidence>
<dbReference type="OrthoDB" id="5309037at2759"/>
<keyword evidence="2" id="KW-0812">Transmembrane</keyword>
<evidence type="ECO:0000313" key="3">
    <source>
        <dbReference type="EMBL" id="KAF2267470.1"/>
    </source>
</evidence>
<dbReference type="AlphaFoldDB" id="A0A9P4KF43"/>
<keyword evidence="2" id="KW-1133">Transmembrane helix</keyword>
<keyword evidence="4" id="KW-1185">Reference proteome</keyword>
<proteinExistence type="predicted"/>
<name>A0A9P4KF43_9PLEO</name>